<dbReference type="SUPFAM" id="SSF100950">
    <property type="entry name" value="NagB/RpiA/CoA transferase-like"/>
    <property type="match status" value="1"/>
</dbReference>
<evidence type="ECO:0000313" key="3">
    <source>
        <dbReference type="Proteomes" id="UP000758155"/>
    </source>
</evidence>
<feature type="compositionally biased region" description="Polar residues" evidence="1">
    <location>
        <begin position="105"/>
        <end position="114"/>
    </location>
</feature>
<dbReference type="Proteomes" id="UP000758155">
    <property type="component" value="Unassembled WGS sequence"/>
</dbReference>
<accession>A0A9P5C395</accession>
<dbReference type="InterPro" id="IPR042529">
    <property type="entry name" value="IF_2B-like_C"/>
</dbReference>
<feature type="region of interest" description="Disordered" evidence="1">
    <location>
        <begin position="79"/>
        <end position="125"/>
    </location>
</feature>
<name>A0A9P5C395_9PLEO</name>
<dbReference type="EMBL" id="SWKV01000009">
    <property type="protein sequence ID" value="KAF3044377.1"/>
    <property type="molecule type" value="Genomic_DNA"/>
</dbReference>
<dbReference type="Gene3D" id="3.40.50.10470">
    <property type="entry name" value="Translation initiation factor eif-2b, domain 2"/>
    <property type="match status" value="1"/>
</dbReference>
<evidence type="ECO:0000313" key="2">
    <source>
        <dbReference type="EMBL" id="KAF3044377.1"/>
    </source>
</evidence>
<evidence type="ECO:0000256" key="1">
    <source>
        <dbReference type="SAM" id="MobiDB-lite"/>
    </source>
</evidence>
<feature type="compositionally biased region" description="Basic and acidic residues" evidence="1">
    <location>
        <begin position="116"/>
        <end position="125"/>
    </location>
</feature>
<organism evidence="2 3">
    <name type="scientific">Didymella heteroderae</name>
    <dbReference type="NCBI Taxonomy" id="1769908"/>
    <lineage>
        <taxon>Eukaryota</taxon>
        <taxon>Fungi</taxon>
        <taxon>Dikarya</taxon>
        <taxon>Ascomycota</taxon>
        <taxon>Pezizomycotina</taxon>
        <taxon>Dothideomycetes</taxon>
        <taxon>Pleosporomycetidae</taxon>
        <taxon>Pleosporales</taxon>
        <taxon>Pleosporineae</taxon>
        <taxon>Didymellaceae</taxon>
        <taxon>Didymella</taxon>
    </lineage>
</organism>
<protein>
    <submittedName>
        <fullName evidence="2">Uncharacterized protein</fullName>
    </submittedName>
</protein>
<dbReference type="InterPro" id="IPR037171">
    <property type="entry name" value="NagB/RpiA_transferase-like"/>
</dbReference>
<keyword evidence="3" id="KW-1185">Reference proteome</keyword>
<feature type="compositionally biased region" description="Low complexity" evidence="1">
    <location>
        <begin position="79"/>
        <end position="90"/>
    </location>
</feature>
<proteinExistence type="predicted"/>
<dbReference type="AlphaFoldDB" id="A0A9P5C395"/>
<feature type="compositionally biased region" description="Low complexity" evidence="1">
    <location>
        <begin position="18"/>
        <end position="31"/>
    </location>
</feature>
<dbReference type="OrthoDB" id="206213at2759"/>
<comment type="caution">
    <text evidence="2">The sequence shown here is derived from an EMBL/GenBank/DDBJ whole genome shotgun (WGS) entry which is preliminary data.</text>
</comment>
<feature type="region of interest" description="Disordered" evidence="1">
    <location>
        <begin position="1"/>
        <end position="63"/>
    </location>
</feature>
<sequence length="486" mass="52129">MFELAVAEAYRPRPRPRPQAAAHQQSPPAVARRPATFATNPKARASISSSRPRPPSTPSRNAIVTSHSRFFISFISRRGRPGSLSSSSDRTITPQDAVRADSVISRATATSTTDALPERKKGDRELSNLDQAAVPSAPHTCPSSARSARVLPALPPPVPLPPQEELNHFDTALQSAIEDLQSTESLSQGSDLVLRVLEHMAHVSDLASCVATSWAEFYALLLHAANLIVSVLLVREVLVRNVLVKSLGIIARRWTSSKRRDTAELARVAGSVFDSVVQERSLFASRLGREFARWLRRERDGPRRQGGRLVRILTLGVSRAVSAGLQYALAEDADLEIHLEALTALDQGMPSPPLYERLQITVHSTSAIGTASQRVDVLLLEPSCIGPTGDLGCQNGALGTAVCVKALCASAKVVALSDVDTIAISAGRRQAAGESGGGIDATPERVPSRFVDVYIAEYGALDAEALQRLAVGAEELDQHILEDEAT</sequence>
<reference evidence="2" key="1">
    <citation type="submission" date="2019-04" db="EMBL/GenBank/DDBJ databases">
        <title>Sequencing of skin fungus with MAO and IRED activity.</title>
        <authorList>
            <person name="Marsaioli A.J."/>
            <person name="Bonatto J.M.C."/>
            <person name="Reis Junior O."/>
        </authorList>
    </citation>
    <scope>NUCLEOTIDE SEQUENCE</scope>
    <source>
        <strain evidence="2">28M1</strain>
    </source>
</reference>
<gene>
    <name evidence="2" type="ORF">E8E12_009859</name>
</gene>